<protein>
    <recommendedName>
        <fullName evidence="2">RNA 2',3'-cyclic phosphodiesterase</fullName>
        <shortName evidence="2">RNA 2',3'-CPDase</shortName>
        <ecNumber evidence="2">3.1.4.58</ecNumber>
    </recommendedName>
</protein>
<name>A0ABW2PLY2_9BACL</name>
<comment type="caution">
    <text evidence="3">The sequence shown here is derived from an EMBL/GenBank/DDBJ whole genome shotgun (WGS) entry which is preliminary data.</text>
</comment>
<feature type="short sequence motif" description="HXTX 1" evidence="2">
    <location>
        <begin position="39"/>
        <end position="42"/>
    </location>
</feature>
<comment type="similarity">
    <text evidence="2">Belongs to the 2H phosphoesterase superfamily. ThpR family.</text>
</comment>
<evidence type="ECO:0000256" key="2">
    <source>
        <dbReference type="HAMAP-Rule" id="MF_01940"/>
    </source>
</evidence>
<dbReference type="Pfam" id="PF13563">
    <property type="entry name" value="2_5_RNA_ligase2"/>
    <property type="match status" value="1"/>
</dbReference>
<comment type="catalytic activity">
    <reaction evidence="2">
        <text>a 3'-end 2',3'-cyclophospho-ribonucleotide-RNA + H2O = a 3'-end 2'-phospho-ribonucleotide-RNA + H(+)</text>
        <dbReference type="Rhea" id="RHEA:11828"/>
        <dbReference type="Rhea" id="RHEA-COMP:10464"/>
        <dbReference type="Rhea" id="RHEA-COMP:17353"/>
        <dbReference type="ChEBI" id="CHEBI:15377"/>
        <dbReference type="ChEBI" id="CHEBI:15378"/>
        <dbReference type="ChEBI" id="CHEBI:83064"/>
        <dbReference type="ChEBI" id="CHEBI:173113"/>
        <dbReference type="EC" id="3.1.4.58"/>
    </reaction>
</comment>
<dbReference type="SUPFAM" id="SSF55144">
    <property type="entry name" value="LigT-like"/>
    <property type="match status" value="1"/>
</dbReference>
<feature type="active site" description="Proton acceptor" evidence="2">
    <location>
        <position position="125"/>
    </location>
</feature>
<comment type="function">
    <text evidence="2">Hydrolyzes RNA 2',3'-cyclic phosphodiester to an RNA 2'-phosphomonoester.</text>
</comment>
<dbReference type="EC" id="3.1.4.58" evidence="2"/>
<dbReference type="InterPro" id="IPR004175">
    <property type="entry name" value="RNA_CPDase"/>
</dbReference>
<dbReference type="Proteomes" id="UP001596439">
    <property type="component" value="Unassembled WGS sequence"/>
</dbReference>
<dbReference type="HAMAP" id="MF_01940">
    <property type="entry name" value="RNA_CPDase"/>
    <property type="match status" value="1"/>
</dbReference>
<dbReference type="Gene3D" id="3.90.1140.10">
    <property type="entry name" value="Cyclic phosphodiesterase"/>
    <property type="match status" value="1"/>
</dbReference>
<dbReference type="EMBL" id="JBHTCE010000001">
    <property type="protein sequence ID" value="MFC7389346.1"/>
    <property type="molecule type" value="Genomic_DNA"/>
</dbReference>
<evidence type="ECO:0000313" key="4">
    <source>
        <dbReference type="Proteomes" id="UP001596439"/>
    </source>
</evidence>
<dbReference type="PANTHER" id="PTHR35561:SF1">
    <property type="entry name" value="RNA 2',3'-CYCLIC PHOSPHODIESTERASE"/>
    <property type="match status" value="1"/>
</dbReference>
<evidence type="ECO:0000313" key="3">
    <source>
        <dbReference type="EMBL" id="MFC7389346.1"/>
    </source>
</evidence>
<reference evidence="4" key="1">
    <citation type="journal article" date="2019" name="Int. J. Syst. Evol. Microbiol.">
        <title>The Global Catalogue of Microorganisms (GCM) 10K type strain sequencing project: providing services to taxonomists for standard genome sequencing and annotation.</title>
        <authorList>
            <consortium name="The Broad Institute Genomics Platform"/>
            <consortium name="The Broad Institute Genome Sequencing Center for Infectious Disease"/>
            <person name="Wu L."/>
            <person name="Ma J."/>
        </authorList>
    </citation>
    <scope>NUCLEOTIDE SEQUENCE [LARGE SCALE GENOMIC DNA]</scope>
    <source>
        <strain evidence="4">CCUG 55590</strain>
    </source>
</reference>
<dbReference type="NCBIfam" id="TIGR02258">
    <property type="entry name" value="2_5_ligase"/>
    <property type="match status" value="1"/>
</dbReference>
<dbReference type="PANTHER" id="PTHR35561">
    <property type="entry name" value="RNA 2',3'-CYCLIC PHOSPHODIESTERASE"/>
    <property type="match status" value="1"/>
</dbReference>
<keyword evidence="4" id="KW-1185">Reference proteome</keyword>
<feature type="active site" description="Proton donor" evidence="2">
    <location>
        <position position="39"/>
    </location>
</feature>
<organism evidence="3 4">
    <name type="scientific">Exiguobacterium aestuarii</name>
    <dbReference type="NCBI Taxonomy" id="273527"/>
    <lineage>
        <taxon>Bacteria</taxon>
        <taxon>Bacillati</taxon>
        <taxon>Bacillota</taxon>
        <taxon>Bacilli</taxon>
        <taxon>Bacillales</taxon>
        <taxon>Bacillales Family XII. Incertae Sedis</taxon>
        <taxon>Exiguobacterium</taxon>
    </lineage>
</organism>
<proteinExistence type="inferred from homology"/>
<feature type="short sequence motif" description="HXTX 2" evidence="2">
    <location>
        <begin position="125"/>
        <end position="128"/>
    </location>
</feature>
<dbReference type="RefSeq" id="WP_214787230.1">
    <property type="nucleotide sequence ID" value="NZ_JANIEL010000014.1"/>
</dbReference>
<gene>
    <name evidence="3" type="primary">thpR</name>
    <name evidence="3" type="ORF">ACFQO8_04260</name>
</gene>
<sequence>MSTHYFIAIPIEATELVAVQQAILPYYSYRRIYRPDEFHLTIQFLGDIDGEELDEVKEITRRICQDIPPFTLTFRTIDNFGRADRPRVLTIVPDASDSLQRLAVALRQELVELIPRLDRKAFVPHVTLAKKWDTGERIGYVPPEFNITESVEEVVLYEVQPNHTPSYRAVEVFPLRRPEEDIWQSRLKFLT</sequence>
<evidence type="ECO:0000256" key="1">
    <source>
        <dbReference type="ARBA" id="ARBA00022801"/>
    </source>
</evidence>
<accession>A0ABW2PLY2</accession>
<dbReference type="InterPro" id="IPR009097">
    <property type="entry name" value="Cyclic_Pdiesterase"/>
</dbReference>
<keyword evidence="1 2" id="KW-0378">Hydrolase</keyword>